<evidence type="ECO:0000313" key="3">
    <source>
        <dbReference type="Proteomes" id="UP000095766"/>
    </source>
</evidence>
<feature type="region of interest" description="Disordered" evidence="1">
    <location>
        <begin position="15"/>
        <end position="70"/>
    </location>
</feature>
<dbReference type="AlphaFoldDB" id="A0A174RGA0"/>
<evidence type="ECO:0000313" key="2">
    <source>
        <dbReference type="EMBL" id="CUP83201.1"/>
    </source>
</evidence>
<sequence length="146" mass="16964">MAKKLHVDVDAGSIINSVRPDIPPAPIPKPPVPVPEELQQEEKPGENKKVEPAAPPKTKEASRSKKNESEEEYLELFIREAEMAARSGKLVYVRKEYHDRILRIIRVIGKDKLSLFGYIDHVLTQHFEEYEEVIKKLYKKHYEEVY</sequence>
<gene>
    <name evidence="2" type="ORF">ERS852510_02442</name>
</gene>
<proteinExistence type="predicted"/>
<dbReference type="InterPro" id="IPR021823">
    <property type="entry name" value="DUF3408"/>
</dbReference>
<feature type="compositionally biased region" description="Basic and acidic residues" evidence="1">
    <location>
        <begin position="40"/>
        <end position="68"/>
    </location>
</feature>
<accession>A0A174RGA0</accession>
<dbReference type="RefSeq" id="WP_057253430.1">
    <property type="nucleotide sequence ID" value="NZ_CZAO01000011.1"/>
</dbReference>
<organism evidence="2 3">
    <name type="scientific">Bacteroides uniformis</name>
    <dbReference type="NCBI Taxonomy" id="820"/>
    <lineage>
        <taxon>Bacteria</taxon>
        <taxon>Pseudomonadati</taxon>
        <taxon>Bacteroidota</taxon>
        <taxon>Bacteroidia</taxon>
        <taxon>Bacteroidales</taxon>
        <taxon>Bacteroidaceae</taxon>
        <taxon>Bacteroides</taxon>
    </lineage>
</organism>
<reference evidence="2 3" key="1">
    <citation type="submission" date="2015-09" db="EMBL/GenBank/DDBJ databases">
        <authorList>
            <consortium name="Pathogen Informatics"/>
        </authorList>
    </citation>
    <scope>NUCLEOTIDE SEQUENCE [LARGE SCALE GENOMIC DNA]</scope>
    <source>
        <strain evidence="2 3">2789STDY5834898</strain>
    </source>
</reference>
<protein>
    <submittedName>
        <fullName evidence="2">Protein of uncharacterized function (DUF3408)</fullName>
    </submittedName>
</protein>
<evidence type="ECO:0000256" key="1">
    <source>
        <dbReference type="SAM" id="MobiDB-lite"/>
    </source>
</evidence>
<name>A0A174RGA0_BACUN</name>
<feature type="compositionally biased region" description="Pro residues" evidence="1">
    <location>
        <begin position="21"/>
        <end position="34"/>
    </location>
</feature>
<dbReference type="Pfam" id="PF11888">
    <property type="entry name" value="DUF3408"/>
    <property type="match status" value="1"/>
</dbReference>
<dbReference type="EMBL" id="CZAO01000011">
    <property type="protein sequence ID" value="CUP83201.1"/>
    <property type="molecule type" value="Genomic_DNA"/>
</dbReference>
<dbReference type="Proteomes" id="UP000095766">
    <property type="component" value="Unassembled WGS sequence"/>
</dbReference>